<gene>
    <name evidence="1" type="primary">FGENESH: predicted gene_5.585</name>
    <name evidence="1" type="ORF">BN2166_0030400</name>
</gene>
<keyword evidence="2" id="KW-1185">Reference proteome</keyword>
<evidence type="ECO:0000313" key="1">
    <source>
        <dbReference type="EMBL" id="CTR07179.1"/>
    </source>
</evidence>
<proteinExistence type="predicted"/>
<reference evidence="1 2" key="1">
    <citation type="submission" date="2015-07" db="EMBL/GenBank/DDBJ databases">
        <authorList>
            <person name="Cajimat M.N.B."/>
            <person name="Milazzo M.L."/>
            <person name="Fulhorst C.F."/>
        </authorList>
    </citation>
    <scope>NUCLEOTIDE SEQUENCE [LARGE SCALE GENOMIC DNA]</scope>
    <source>
        <strain evidence="1">Single colony</strain>
    </source>
</reference>
<protein>
    <submittedName>
        <fullName evidence="1">FGENESH: predicted gene_5.585 protein</fullName>
    </submittedName>
</protein>
<sequence length="900" mass="100863">VVEHLQVNAFAATPDELDRAKHRNDLIGYFNILLGGIDRLDNHDIDNERRESAATSPIVFRTYTVARVLAFSQKHGLQGTRTVLQYLQRAFYVDFAVGDLRFGSGAACFDNEQVSLALIEQVESLITMEPLSKADIVALCMLYFDVYQAQRRFAVAEERLLDAVLAAVIARDGLKREARLLENSSDTRARCSNRLTSSLSAMSAFGWTGGTWLESLAFTLFTLIEASLARLWLRLVFFVVQGILLARATGWRFALALVFAGLVSFRFALKPDSDCFEGRDGDGPKLPLADNFVDLHAASGTYEHAEREFEQVRLDYLKELQCIFAAVELHQADYSHAINAVKSKLDALYNALAAAVACSDDDVLLIRYFILKYAERVSEQVRANVSVATEQDRAIHRNNLILYLNVLLGGTDILGRPAEHTIDFMRKKLANTASNVFYTYAVARVLNFSRQHQANELRTVLQYSQRAFHVDFAIGDLRFGSGTASTAILDDEQVSLALIEQVESLITMEPLIKADIVALCMLYFDVYQAQRRFAVAEERLLDAPSSADRLAAPTSALLNLPQPFSTIERQVRRGIARLDGHTLLKPLGFGLSAAISLINYLLLLAVLPYFDHEVVYPSIRKLSIVQLGKWLFGPSFIEQRHFDSTISDVCSSLERYTREDRQLKHRKDHWLAHLRATYSVDTQDAVICQMEAFAAALTAASKLSQAKRDRTIANFEQRSRVELERAATWTWLRTEERKDSVHLAVILHHAVVWLGNLAVCRTEQMYTCLKMRYLILQLACVVRLLLLFRQNPLVDGFVDNLLVNHGRQSETPVYADQDANFPDGAAAHATDLTDTVLNSLSAIASTPATLSHPYDSLPRVCEAYIAFYKAQQDAGKAEQALFDSILAAILARKDFKRTVA</sequence>
<dbReference type="EMBL" id="CWKI01000005">
    <property type="protein sequence ID" value="CTR07179.1"/>
    <property type="molecule type" value="Genomic_DNA"/>
</dbReference>
<dbReference type="AlphaFoldDB" id="A0A0K3CBP5"/>
<name>A0A0K3CBP5_RHOTO</name>
<dbReference type="Proteomes" id="UP000199069">
    <property type="component" value="Unassembled WGS sequence"/>
</dbReference>
<feature type="non-terminal residue" evidence="1">
    <location>
        <position position="900"/>
    </location>
</feature>
<accession>A0A0K3CBP5</accession>
<feature type="non-terminal residue" evidence="1">
    <location>
        <position position="1"/>
    </location>
</feature>
<organism evidence="1 2">
    <name type="scientific">Rhodotorula toruloides</name>
    <name type="common">Yeast</name>
    <name type="synonym">Rhodosporidium toruloides</name>
    <dbReference type="NCBI Taxonomy" id="5286"/>
    <lineage>
        <taxon>Eukaryota</taxon>
        <taxon>Fungi</taxon>
        <taxon>Dikarya</taxon>
        <taxon>Basidiomycota</taxon>
        <taxon>Pucciniomycotina</taxon>
        <taxon>Microbotryomycetes</taxon>
        <taxon>Sporidiobolales</taxon>
        <taxon>Sporidiobolaceae</taxon>
        <taxon>Rhodotorula</taxon>
    </lineage>
</organism>
<evidence type="ECO:0000313" key="2">
    <source>
        <dbReference type="Proteomes" id="UP000199069"/>
    </source>
</evidence>